<evidence type="ECO:0000313" key="3">
    <source>
        <dbReference type="Proteomes" id="UP000034290"/>
    </source>
</evidence>
<gene>
    <name evidence="2" type="ORF">UY81_C0029G0001</name>
</gene>
<comment type="caution">
    <text evidence="2">The sequence shown here is derived from an EMBL/GenBank/DDBJ whole genome shotgun (WGS) entry which is preliminary data.</text>
</comment>
<feature type="non-terminal residue" evidence="2">
    <location>
        <position position="127"/>
    </location>
</feature>
<keyword evidence="1" id="KW-0812">Transmembrane</keyword>
<name>A0A0G1XZS3_9BACT</name>
<organism evidence="2 3">
    <name type="scientific">Candidatus Giovannonibacteria bacterium GW2011_GWA2_53_7</name>
    <dbReference type="NCBI Taxonomy" id="1618650"/>
    <lineage>
        <taxon>Bacteria</taxon>
        <taxon>Candidatus Giovannoniibacteriota</taxon>
    </lineage>
</organism>
<evidence type="ECO:0000313" key="2">
    <source>
        <dbReference type="EMBL" id="KKW36405.1"/>
    </source>
</evidence>
<proteinExistence type="predicted"/>
<dbReference type="EMBL" id="LCRM01000029">
    <property type="protein sequence ID" value="KKW36405.1"/>
    <property type="molecule type" value="Genomic_DNA"/>
</dbReference>
<reference evidence="2 3" key="1">
    <citation type="journal article" date="2015" name="Nature">
        <title>rRNA introns, odd ribosomes, and small enigmatic genomes across a large radiation of phyla.</title>
        <authorList>
            <person name="Brown C.T."/>
            <person name="Hug L.A."/>
            <person name="Thomas B.C."/>
            <person name="Sharon I."/>
            <person name="Castelle C.J."/>
            <person name="Singh A."/>
            <person name="Wilkins M.J."/>
            <person name="Williams K.H."/>
            <person name="Banfield J.F."/>
        </authorList>
    </citation>
    <scope>NUCLEOTIDE SEQUENCE [LARGE SCALE GENOMIC DNA]</scope>
</reference>
<keyword evidence="1" id="KW-1133">Transmembrane helix</keyword>
<feature type="transmembrane region" description="Helical" evidence="1">
    <location>
        <begin position="25"/>
        <end position="44"/>
    </location>
</feature>
<dbReference type="AlphaFoldDB" id="A0A0G1XZS3"/>
<evidence type="ECO:0000256" key="1">
    <source>
        <dbReference type="SAM" id="Phobius"/>
    </source>
</evidence>
<keyword evidence="1" id="KW-0472">Membrane</keyword>
<dbReference type="Proteomes" id="UP000034290">
    <property type="component" value="Unassembled WGS sequence"/>
</dbReference>
<accession>A0A0G1XZS3</accession>
<protein>
    <submittedName>
        <fullName evidence="2">Uncharacterized protein</fullName>
    </submittedName>
</protein>
<sequence length="127" mass="14061">MFTACLFLCLLGLHAYLWYSELDKTVGLGLMAAAGIFYFLAFFADLRLLGLETRIDQLTRSVATLKKRGLVPSNEPWQGGLDEIHKYSCARLTENALLLRNAEVNAEKLRKAGLIVELAIATESVLA</sequence>